<gene>
    <name evidence="1" type="ORF">ACFFOL_08390</name>
</gene>
<evidence type="ECO:0008006" key="3">
    <source>
        <dbReference type="Google" id="ProtNLM"/>
    </source>
</evidence>
<evidence type="ECO:0000313" key="1">
    <source>
        <dbReference type="EMBL" id="MFB9824190.1"/>
    </source>
</evidence>
<accession>A0ABD5MKB9</accession>
<organism evidence="1 2">
    <name type="scientific">Halobaculum roseum</name>
    <dbReference type="NCBI Taxonomy" id="2175149"/>
    <lineage>
        <taxon>Archaea</taxon>
        <taxon>Methanobacteriati</taxon>
        <taxon>Methanobacteriota</taxon>
        <taxon>Stenosarchaea group</taxon>
        <taxon>Halobacteria</taxon>
        <taxon>Halobacteriales</taxon>
        <taxon>Haloferacaceae</taxon>
        <taxon>Halobaculum</taxon>
    </lineage>
</organism>
<protein>
    <recommendedName>
        <fullName evidence="3">RNA ligase domain-containing protein</fullName>
    </recommendedName>
</protein>
<comment type="caution">
    <text evidence="1">The sequence shown here is derived from an EMBL/GenBank/DDBJ whole genome shotgun (WGS) entry which is preliminary data.</text>
</comment>
<dbReference type="GeneID" id="67209980"/>
<dbReference type="EMBL" id="JBHMAJ010000006">
    <property type="protein sequence ID" value="MFB9824190.1"/>
    <property type="molecule type" value="Genomic_DNA"/>
</dbReference>
<reference evidence="1" key="1">
    <citation type="submission" date="2024-09" db="EMBL/GenBank/DDBJ databases">
        <authorList>
            <person name="Sun Q."/>
        </authorList>
    </citation>
    <scope>NUCLEOTIDE SEQUENCE [LARGE SCALE GENOMIC DNA]</scope>
    <source>
        <strain evidence="1">JCM 31273</strain>
    </source>
</reference>
<dbReference type="AlphaFoldDB" id="A0ABD5MKB9"/>
<sequence length="288" mass="31494">MSDPPVDEPVPPRLRSVGSEFLEAGHLWLYEYPDGTPFEARLDANNRLQVAFAVGEHSGQPHRWVDADEVPPVFGFAVRALVSRLDRGAVRRAVDDPTTVTLRCLAVHRRHRGYDWSRAPPVVGVDVTAPGSELLPHELERVFAEFGVPTLPTLDTEVHVRDIDSRGDTPPETRWGEGTAYGVLYRKKGGGLARTVASEYAGDPPEAEPIRSAVDEYAATVASAEVLTSLIGERDSPASVSVVTDAVLDRTLRAEFRRLTHSETPFDIEDLRSALARRVAAFVRGATG</sequence>
<dbReference type="Proteomes" id="UP001589595">
    <property type="component" value="Unassembled WGS sequence"/>
</dbReference>
<evidence type="ECO:0000313" key="2">
    <source>
        <dbReference type="Proteomes" id="UP001589595"/>
    </source>
</evidence>
<dbReference type="RefSeq" id="WP_222922649.1">
    <property type="nucleotide sequence ID" value="NZ_CP082286.1"/>
</dbReference>
<keyword evidence="2" id="KW-1185">Reference proteome</keyword>
<proteinExistence type="predicted"/>
<name>A0ABD5MKB9_9EURY</name>